<evidence type="ECO:0008006" key="4">
    <source>
        <dbReference type="Google" id="ProtNLM"/>
    </source>
</evidence>
<proteinExistence type="predicted"/>
<keyword evidence="3" id="KW-1185">Reference proteome</keyword>
<organism evidence="2 3">
    <name type="scientific">Paenibacillus albidus</name>
    <dbReference type="NCBI Taxonomy" id="2041023"/>
    <lineage>
        <taxon>Bacteria</taxon>
        <taxon>Bacillati</taxon>
        <taxon>Bacillota</taxon>
        <taxon>Bacilli</taxon>
        <taxon>Bacillales</taxon>
        <taxon>Paenibacillaceae</taxon>
        <taxon>Paenibacillus</taxon>
    </lineage>
</organism>
<keyword evidence="1" id="KW-0472">Membrane</keyword>
<keyword evidence="1" id="KW-0812">Transmembrane</keyword>
<accession>A0A917BYG3</accession>
<evidence type="ECO:0000313" key="3">
    <source>
        <dbReference type="Proteomes" id="UP000637643"/>
    </source>
</evidence>
<reference evidence="2" key="1">
    <citation type="journal article" date="2014" name="Int. J. Syst. Evol. Microbiol.">
        <title>Complete genome sequence of Corynebacterium casei LMG S-19264T (=DSM 44701T), isolated from a smear-ripened cheese.</title>
        <authorList>
            <consortium name="US DOE Joint Genome Institute (JGI-PGF)"/>
            <person name="Walter F."/>
            <person name="Albersmeier A."/>
            <person name="Kalinowski J."/>
            <person name="Ruckert C."/>
        </authorList>
    </citation>
    <scope>NUCLEOTIDE SEQUENCE</scope>
    <source>
        <strain evidence="2">CGMCC 1.16134</strain>
    </source>
</reference>
<evidence type="ECO:0000256" key="1">
    <source>
        <dbReference type="SAM" id="Phobius"/>
    </source>
</evidence>
<dbReference type="EMBL" id="BMKR01000002">
    <property type="protein sequence ID" value="GGF61856.1"/>
    <property type="molecule type" value="Genomic_DNA"/>
</dbReference>
<evidence type="ECO:0000313" key="2">
    <source>
        <dbReference type="EMBL" id="GGF61856.1"/>
    </source>
</evidence>
<feature type="transmembrane region" description="Helical" evidence="1">
    <location>
        <begin position="48"/>
        <end position="69"/>
    </location>
</feature>
<name>A0A917BYG3_9BACL</name>
<comment type="caution">
    <text evidence="2">The sequence shown here is derived from an EMBL/GenBank/DDBJ whole genome shotgun (WGS) entry which is preliminary data.</text>
</comment>
<gene>
    <name evidence="2" type="ORF">GCM10010912_03750</name>
</gene>
<protein>
    <recommendedName>
        <fullName evidence="4">DUF4179 domain-containing protein</fullName>
    </recommendedName>
</protein>
<reference evidence="2" key="2">
    <citation type="submission" date="2020-09" db="EMBL/GenBank/DDBJ databases">
        <authorList>
            <person name="Sun Q."/>
            <person name="Zhou Y."/>
        </authorList>
    </citation>
    <scope>NUCLEOTIDE SEQUENCE</scope>
    <source>
        <strain evidence="2">CGMCC 1.16134</strain>
    </source>
</reference>
<dbReference type="AlphaFoldDB" id="A0A917BYG3"/>
<dbReference type="RefSeq" id="WP_189021924.1">
    <property type="nucleotide sequence ID" value="NZ_BMKR01000002.1"/>
</dbReference>
<keyword evidence="1" id="KW-1133">Transmembrane helix</keyword>
<sequence>MTEKEEHMLRQNAQEVQQQAESLQEMKIYNAMKEGIEQGKRREKRRRYSYGLGGAVAAAAAVLLTFSLLETPISNVAQEGVVQEPGITREMTGEKASQNWSDSELFRTPSIKDPSFVTALDRNLIQPVYKSVEKNGLEVEVLGAVTDGRKVFVLHSIRNNTDQEVSRADATLDNGAFEVPSIGAWLDIIGRDYEIPAGQTSYYVYYANLDPAVSYTKEMKFQVILTGTSPEALASSSNKYRTSLDIGFELDPLMFEDQKHTFYPDRTLTLGGQHINVHQVLYTPISTYVDLEYDPANSKYISELINPVLINKRAETIGKLYYPGKIYTYNSVGERDKTKATLVFKASEYNPLNSLSLKAFGISASDKAQMQIVIDLNKREILESPENGLVIAGQEKGIGAGDILFRKEIGNAQWLIHRTEVDDSFIDAKGQIHKRQESRHSGGYTITNKSGAATDEIPYNFGEEAQDYPQPLTLKVLKYDTPIMDTQAVELPEKK</sequence>
<dbReference type="Proteomes" id="UP000637643">
    <property type="component" value="Unassembled WGS sequence"/>
</dbReference>